<evidence type="ECO:0000313" key="12">
    <source>
        <dbReference type="Proteomes" id="UP001178288"/>
    </source>
</evidence>
<dbReference type="PANTHER" id="PTHR43124:SF3">
    <property type="entry name" value="CHLORAMPHENICOL EFFLUX PUMP RV0191"/>
    <property type="match status" value="1"/>
</dbReference>
<evidence type="ECO:0000256" key="5">
    <source>
        <dbReference type="ARBA" id="ARBA00022692"/>
    </source>
</evidence>
<keyword evidence="5 9" id="KW-0812">Transmembrane</keyword>
<dbReference type="PRINTS" id="PR01035">
    <property type="entry name" value="TCRTETA"/>
</dbReference>
<gene>
    <name evidence="11" type="ORF">QNH39_09980</name>
</gene>
<dbReference type="SUPFAM" id="SSF103473">
    <property type="entry name" value="MFS general substrate transporter"/>
    <property type="match status" value="1"/>
</dbReference>
<evidence type="ECO:0000256" key="3">
    <source>
        <dbReference type="ARBA" id="ARBA00022448"/>
    </source>
</evidence>
<dbReference type="InterPro" id="IPR005829">
    <property type="entry name" value="Sugar_transporter_CS"/>
</dbReference>
<dbReference type="CDD" id="cd17474">
    <property type="entry name" value="MFS_YfmO_like"/>
    <property type="match status" value="1"/>
</dbReference>
<keyword evidence="12" id="KW-1185">Reference proteome</keyword>
<keyword evidence="6 9" id="KW-1133">Transmembrane helix</keyword>
<dbReference type="Pfam" id="PF07690">
    <property type="entry name" value="MFS_1"/>
    <property type="match status" value="1"/>
</dbReference>
<feature type="transmembrane region" description="Helical" evidence="9">
    <location>
        <begin position="367"/>
        <end position="390"/>
    </location>
</feature>
<keyword evidence="4" id="KW-1003">Cell membrane</keyword>
<sequence>MDNIEKISNAPKSKKKSSTRNKNNEISNQKWAIISLSSIPLVMTLGNSMLIPVLPLMEKELSISSFKISMIITVYSIVAIFLIPLAGYLSDRIGRKKVIVPSLIIAGIGGLISGWAAWKLDNAYWIILAGRALQGVGAAGAMPIVLPLVGDMFKKDDDVNKCLGLIETSNTFGKVLSPILGSLLAGFIWFLPFFSIPVFCAVSVLMILFLVKSPKKNEKPIPFKDFFKNVKNTFNKKGRWLYAIFFIGAVLMLVLFGILFYLSEIFETEYKIKDMKKGFFLALPLGILCLSSFISGKLIKKNKVLMKWLIFGGIIASAFSIAALWISIKLWFIISMFLICGVGIGVGLPCLDALITNGIEKKERGTVSSIYSSMRFIGVAAGPPMIALLMKQSNHWIFISLCSLCVIAAIVALISIKPSNQAQE</sequence>
<dbReference type="InterPro" id="IPR020846">
    <property type="entry name" value="MFS_dom"/>
</dbReference>
<dbReference type="EMBL" id="CP126114">
    <property type="protein sequence ID" value="WHY88143.1"/>
    <property type="molecule type" value="Genomic_DNA"/>
</dbReference>
<feature type="transmembrane region" description="Helical" evidence="9">
    <location>
        <begin position="124"/>
        <end position="150"/>
    </location>
</feature>
<name>A0AA95MXR5_9BACI</name>
<feature type="transmembrane region" description="Helical" evidence="9">
    <location>
        <begin position="98"/>
        <end position="118"/>
    </location>
</feature>
<feature type="transmembrane region" description="Helical" evidence="9">
    <location>
        <begin position="240"/>
        <end position="262"/>
    </location>
</feature>
<dbReference type="RefSeq" id="WP_066085488.1">
    <property type="nucleotide sequence ID" value="NZ_CP126114.1"/>
</dbReference>
<feature type="transmembrane region" description="Helical" evidence="9">
    <location>
        <begin position="308"/>
        <end position="326"/>
    </location>
</feature>
<dbReference type="PANTHER" id="PTHR43124">
    <property type="entry name" value="PURINE EFFLUX PUMP PBUE"/>
    <property type="match status" value="1"/>
</dbReference>
<evidence type="ECO:0000259" key="10">
    <source>
        <dbReference type="PROSITE" id="PS50850"/>
    </source>
</evidence>
<organism evidence="11 12">
    <name type="scientific">Neobacillus novalis</name>
    <dbReference type="NCBI Taxonomy" id="220687"/>
    <lineage>
        <taxon>Bacteria</taxon>
        <taxon>Bacillati</taxon>
        <taxon>Bacillota</taxon>
        <taxon>Bacilli</taxon>
        <taxon>Bacillales</taxon>
        <taxon>Bacillaceae</taxon>
        <taxon>Neobacillus</taxon>
    </lineage>
</organism>
<evidence type="ECO:0000256" key="8">
    <source>
        <dbReference type="SAM" id="MobiDB-lite"/>
    </source>
</evidence>
<feature type="transmembrane region" description="Helical" evidence="9">
    <location>
        <begin position="66"/>
        <end position="86"/>
    </location>
</feature>
<dbReference type="PROSITE" id="PS00216">
    <property type="entry name" value="SUGAR_TRANSPORT_1"/>
    <property type="match status" value="1"/>
</dbReference>
<dbReference type="InterPro" id="IPR001958">
    <property type="entry name" value="Tet-R_TetA/multi-R_MdtG-like"/>
</dbReference>
<dbReference type="Gene3D" id="1.20.1250.20">
    <property type="entry name" value="MFS general substrate transporter like domains"/>
    <property type="match status" value="1"/>
</dbReference>
<feature type="domain" description="Major facilitator superfamily (MFS) profile" evidence="10">
    <location>
        <begin position="32"/>
        <end position="420"/>
    </location>
</feature>
<feature type="transmembrane region" description="Helical" evidence="9">
    <location>
        <begin position="278"/>
        <end position="296"/>
    </location>
</feature>
<proteinExistence type="inferred from homology"/>
<evidence type="ECO:0000313" key="11">
    <source>
        <dbReference type="EMBL" id="WHY88143.1"/>
    </source>
</evidence>
<evidence type="ECO:0000256" key="1">
    <source>
        <dbReference type="ARBA" id="ARBA00004651"/>
    </source>
</evidence>
<dbReference type="InterPro" id="IPR011701">
    <property type="entry name" value="MFS"/>
</dbReference>
<evidence type="ECO:0000256" key="7">
    <source>
        <dbReference type="ARBA" id="ARBA00023136"/>
    </source>
</evidence>
<feature type="transmembrane region" description="Helical" evidence="9">
    <location>
        <begin position="332"/>
        <end position="355"/>
    </location>
</feature>
<feature type="transmembrane region" description="Helical" evidence="9">
    <location>
        <begin position="31"/>
        <end position="54"/>
    </location>
</feature>
<dbReference type="GO" id="GO:0005886">
    <property type="term" value="C:plasma membrane"/>
    <property type="evidence" value="ECO:0007669"/>
    <property type="project" value="UniProtKB-SubCell"/>
</dbReference>
<dbReference type="InterPro" id="IPR036259">
    <property type="entry name" value="MFS_trans_sf"/>
</dbReference>
<comment type="subcellular location">
    <subcellularLocation>
        <location evidence="1">Cell membrane</location>
        <topology evidence="1">Multi-pass membrane protein</topology>
    </subcellularLocation>
</comment>
<dbReference type="PROSITE" id="PS50850">
    <property type="entry name" value="MFS"/>
    <property type="match status" value="1"/>
</dbReference>
<keyword evidence="7 9" id="KW-0472">Membrane</keyword>
<evidence type="ECO:0000256" key="6">
    <source>
        <dbReference type="ARBA" id="ARBA00022989"/>
    </source>
</evidence>
<dbReference type="Proteomes" id="UP001178288">
    <property type="component" value="Chromosome"/>
</dbReference>
<keyword evidence="3" id="KW-0813">Transport</keyword>
<comment type="similarity">
    <text evidence="2">Belongs to the major facilitator superfamily. TCR/Tet family.</text>
</comment>
<evidence type="ECO:0000256" key="4">
    <source>
        <dbReference type="ARBA" id="ARBA00022475"/>
    </source>
</evidence>
<dbReference type="KEGG" id="nnv:QNH39_09980"/>
<feature type="transmembrane region" description="Helical" evidence="9">
    <location>
        <begin position="162"/>
        <end position="181"/>
    </location>
</feature>
<feature type="transmembrane region" description="Helical" evidence="9">
    <location>
        <begin position="396"/>
        <end position="416"/>
    </location>
</feature>
<protein>
    <submittedName>
        <fullName evidence="11">MFS transporter</fullName>
    </submittedName>
</protein>
<feature type="transmembrane region" description="Helical" evidence="9">
    <location>
        <begin position="187"/>
        <end position="211"/>
    </location>
</feature>
<dbReference type="InterPro" id="IPR050189">
    <property type="entry name" value="MFS_Efflux_Transporters"/>
</dbReference>
<feature type="region of interest" description="Disordered" evidence="8">
    <location>
        <begin position="1"/>
        <end position="23"/>
    </location>
</feature>
<evidence type="ECO:0000256" key="9">
    <source>
        <dbReference type="SAM" id="Phobius"/>
    </source>
</evidence>
<reference evidence="11" key="1">
    <citation type="submission" date="2023-05" db="EMBL/GenBank/DDBJ databases">
        <title>Comparative genomics of Bacillaceae isolates and their secondary metabolite potential.</title>
        <authorList>
            <person name="Song L."/>
            <person name="Nielsen L.J."/>
            <person name="Mohite O."/>
            <person name="Xu X."/>
            <person name="Weber T."/>
            <person name="Kovacs A.T."/>
        </authorList>
    </citation>
    <scope>NUCLEOTIDE SEQUENCE</scope>
    <source>
        <strain evidence="11">XLM17</strain>
    </source>
</reference>
<evidence type="ECO:0000256" key="2">
    <source>
        <dbReference type="ARBA" id="ARBA00007520"/>
    </source>
</evidence>
<accession>A0AA95MXR5</accession>
<dbReference type="AlphaFoldDB" id="A0AA95MXR5"/>
<dbReference type="GO" id="GO:0022857">
    <property type="term" value="F:transmembrane transporter activity"/>
    <property type="evidence" value="ECO:0007669"/>
    <property type="project" value="InterPro"/>
</dbReference>